<name>A0A895XS19_9ACTN</name>
<protein>
    <submittedName>
        <fullName evidence="2">Uncharacterized protein</fullName>
    </submittedName>
</protein>
<evidence type="ECO:0000313" key="2">
    <source>
        <dbReference type="EMBL" id="QSB05995.1"/>
    </source>
</evidence>
<dbReference type="KEGG" id="nav:JQS30_03465"/>
<dbReference type="AlphaFoldDB" id="A0A895XS19"/>
<reference evidence="2" key="1">
    <citation type="submission" date="2021-02" db="EMBL/GenBank/DDBJ databases">
        <title>Natronoglycomyces albus gen. nov., sp. nov, a haloalkaliphilic actinobacterium from a soda solonchak soil.</title>
        <authorList>
            <person name="Sorokin D.Y."/>
            <person name="Khijniak T.V."/>
            <person name="Zakharycheva A.P."/>
            <person name="Boueva O.V."/>
            <person name="Ariskina E.V."/>
            <person name="Hahnke R.L."/>
            <person name="Bunk B."/>
            <person name="Sproer C."/>
            <person name="Schumann P."/>
            <person name="Evtushenko L.I."/>
            <person name="Kublanov I.V."/>
        </authorList>
    </citation>
    <scope>NUCLEOTIDE SEQUENCE</scope>
    <source>
        <strain evidence="2">DSM 106290</strain>
    </source>
</reference>
<accession>A0A895XS19</accession>
<organism evidence="2 3">
    <name type="scientific">Natronoglycomyces albus</name>
    <dbReference type="NCBI Taxonomy" id="2811108"/>
    <lineage>
        <taxon>Bacteria</taxon>
        <taxon>Bacillati</taxon>
        <taxon>Actinomycetota</taxon>
        <taxon>Actinomycetes</taxon>
        <taxon>Glycomycetales</taxon>
        <taxon>Glycomycetaceae</taxon>
        <taxon>Natronoglycomyces</taxon>
    </lineage>
</organism>
<proteinExistence type="predicted"/>
<feature type="region of interest" description="Disordered" evidence="1">
    <location>
        <begin position="1"/>
        <end position="21"/>
    </location>
</feature>
<gene>
    <name evidence="2" type="ORF">JQS30_03465</name>
</gene>
<sequence>MTEQQHASKSPPAGNGEPIGTYLGTITIKGSQIAAYERERPEVVWLYENGTAVARAFRTPAGGVWLQWWNRATISSGAAAAHLRDRLADLMAGNEADPVSATDPMAPC</sequence>
<dbReference type="EMBL" id="CP070496">
    <property type="protein sequence ID" value="QSB05995.1"/>
    <property type="molecule type" value="Genomic_DNA"/>
</dbReference>
<keyword evidence="3" id="KW-1185">Reference proteome</keyword>
<dbReference type="Proteomes" id="UP000662939">
    <property type="component" value="Chromosome"/>
</dbReference>
<evidence type="ECO:0000313" key="3">
    <source>
        <dbReference type="Proteomes" id="UP000662939"/>
    </source>
</evidence>
<evidence type="ECO:0000256" key="1">
    <source>
        <dbReference type="SAM" id="MobiDB-lite"/>
    </source>
</evidence>
<dbReference type="RefSeq" id="WP_213172006.1">
    <property type="nucleotide sequence ID" value="NZ_CP070496.1"/>
</dbReference>